<organism evidence="1 2">
    <name type="scientific">Persea americana</name>
    <name type="common">Avocado</name>
    <dbReference type="NCBI Taxonomy" id="3435"/>
    <lineage>
        <taxon>Eukaryota</taxon>
        <taxon>Viridiplantae</taxon>
        <taxon>Streptophyta</taxon>
        <taxon>Embryophyta</taxon>
        <taxon>Tracheophyta</taxon>
        <taxon>Spermatophyta</taxon>
        <taxon>Magnoliopsida</taxon>
        <taxon>Magnoliidae</taxon>
        <taxon>Laurales</taxon>
        <taxon>Lauraceae</taxon>
        <taxon>Persea</taxon>
    </lineage>
</organism>
<proteinExistence type="predicted"/>
<sequence>MEFATARPFQQQQLLLLHFRSSYSNKGLSFPNLSKTKGIRAKSRPPQISARLDTSQEPNQQQQQQLNLSVLRFTFGIPGLDESYLPRYIGFAFGSLLLLNHVAGSNSVTSAQLRTEVLGLCLGAFSISLPYIGKFLKGADPVDRSILPEGNRQIFVMPEDLSNTQKEELAWGSYVLLRNTKTMSVLISVQDALCVRGYWNIPEDASKVDILELFKRQIQQIGFSDLKDALYFPLGTEYQAWEMLPKGTLSLLVQPLPIAPNLSACKVKLRGFILLVSNVSNAYSDKDRAWIRVVASKFVAWIGISSNGF</sequence>
<gene>
    <name evidence="1" type="ORF">MRB53_009176</name>
</gene>
<dbReference type="Proteomes" id="UP001234297">
    <property type="component" value="Chromosome 3"/>
</dbReference>
<evidence type="ECO:0000313" key="1">
    <source>
        <dbReference type="EMBL" id="KAJ8634909.1"/>
    </source>
</evidence>
<accession>A0ACC2LN99</accession>
<protein>
    <submittedName>
        <fullName evidence="1">Uncharacterized protein</fullName>
    </submittedName>
</protein>
<name>A0ACC2LN99_PERAE</name>
<keyword evidence="2" id="KW-1185">Reference proteome</keyword>
<reference evidence="1 2" key="1">
    <citation type="journal article" date="2022" name="Hortic Res">
        <title>A haplotype resolved chromosomal level avocado genome allows analysis of novel avocado genes.</title>
        <authorList>
            <person name="Nath O."/>
            <person name="Fletcher S.J."/>
            <person name="Hayward A."/>
            <person name="Shaw L.M."/>
            <person name="Masouleh A.K."/>
            <person name="Furtado A."/>
            <person name="Henry R.J."/>
            <person name="Mitter N."/>
        </authorList>
    </citation>
    <scope>NUCLEOTIDE SEQUENCE [LARGE SCALE GENOMIC DNA]</scope>
    <source>
        <strain evidence="2">cv. Hass</strain>
    </source>
</reference>
<dbReference type="EMBL" id="CM056811">
    <property type="protein sequence ID" value="KAJ8634909.1"/>
    <property type="molecule type" value="Genomic_DNA"/>
</dbReference>
<evidence type="ECO:0000313" key="2">
    <source>
        <dbReference type="Proteomes" id="UP001234297"/>
    </source>
</evidence>
<comment type="caution">
    <text evidence="1">The sequence shown here is derived from an EMBL/GenBank/DDBJ whole genome shotgun (WGS) entry which is preliminary data.</text>
</comment>